<keyword evidence="2" id="KW-1185">Reference proteome</keyword>
<evidence type="ECO:0000313" key="2">
    <source>
        <dbReference type="Proteomes" id="UP000595857"/>
    </source>
</evidence>
<protein>
    <submittedName>
        <fullName evidence="1">Uncharacterized protein</fullName>
    </submittedName>
</protein>
<gene>
    <name evidence="1" type="ORF">JI748_03120</name>
</gene>
<evidence type="ECO:0000313" key="1">
    <source>
        <dbReference type="EMBL" id="QQR40024.1"/>
    </source>
</evidence>
<dbReference type="Proteomes" id="UP000595857">
    <property type="component" value="Chromosome"/>
</dbReference>
<proteinExistence type="predicted"/>
<reference evidence="1 2" key="1">
    <citation type="submission" date="2021-01" db="EMBL/GenBank/DDBJ databases">
        <title>Genome seq and assembly of Devosia sp. LEGU1.</title>
        <authorList>
            <person name="Chhetri G."/>
        </authorList>
    </citation>
    <scope>NUCLEOTIDE SEQUENCE [LARGE SCALE GENOMIC DNA]</scope>
    <source>
        <strain evidence="1 2">LEGU1</strain>
    </source>
</reference>
<organism evidence="1 2">
    <name type="scientific">Devosia rhizoryzae</name>
    <dbReference type="NCBI Taxonomy" id="2774137"/>
    <lineage>
        <taxon>Bacteria</taxon>
        <taxon>Pseudomonadati</taxon>
        <taxon>Pseudomonadota</taxon>
        <taxon>Alphaproteobacteria</taxon>
        <taxon>Hyphomicrobiales</taxon>
        <taxon>Devosiaceae</taxon>
        <taxon>Devosia</taxon>
    </lineage>
</organism>
<dbReference type="EMBL" id="CP068046">
    <property type="protein sequence ID" value="QQR40024.1"/>
    <property type="molecule type" value="Genomic_DNA"/>
</dbReference>
<name>A0ABX7C6Z0_9HYPH</name>
<sequence>MTLLGDAAVAMWWNVDEQNRVEFHEWHSKEHLPERLGIPGFRRGSRWKSAEEGAYFVLYELESYDTLTSPPYLSRLNDPTPWSTKMMPLHRGMVRSQCRILETSGYGLATFMHTVRLSPLPGREGELRAFLSALVKRAPHLPGLTSAHLLRTETPATKPTREQEIRGGDAAADWILLVSGHTSDPWSSLLDGAGMENALDRAGAGNVALGEFSLMHAVTANDVETVGRRAAGGAR</sequence>
<dbReference type="RefSeq" id="WP_201634987.1">
    <property type="nucleotide sequence ID" value="NZ_CP068046.1"/>
</dbReference>
<accession>A0ABX7C6Z0</accession>